<evidence type="ECO:0000259" key="1">
    <source>
        <dbReference type="Pfam" id="PF07484"/>
    </source>
</evidence>
<evidence type="ECO:0000313" key="4">
    <source>
        <dbReference type="Proteomes" id="UP001528823"/>
    </source>
</evidence>
<dbReference type="InterPro" id="IPR037053">
    <property type="entry name" value="Phage_tail_collar_dom_sf"/>
</dbReference>
<organism evidence="3 4">
    <name type="scientific">Spartinivicinus poritis</name>
    <dbReference type="NCBI Taxonomy" id="2994640"/>
    <lineage>
        <taxon>Bacteria</taxon>
        <taxon>Pseudomonadati</taxon>
        <taxon>Pseudomonadota</taxon>
        <taxon>Gammaproteobacteria</taxon>
        <taxon>Oceanospirillales</taxon>
        <taxon>Zooshikellaceae</taxon>
        <taxon>Spartinivicinus</taxon>
    </lineage>
</organism>
<proteinExistence type="predicted"/>
<evidence type="ECO:0000313" key="3">
    <source>
        <dbReference type="EMBL" id="MDE1465536.1"/>
    </source>
</evidence>
<accession>A0ABT5UGL6</accession>
<comment type="caution">
    <text evidence="3">The sequence shown here is derived from an EMBL/GenBank/DDBJ whole genome shotgun (WGS) entry which is preliminary data.</text>
</comment>
<name>A0ABT5UGL6_9GAMM</name>
<dbReference type="PANTHER" id="PTHR35191:SF1">
    <property type="entry name" value="PROPHAGE SIDE TAIL FIBER PROTEIN HOMOLOG STFQ-RELATED"/>
    <property type="match status" value="1"/>
</dbReference>
<feature type="domain" description="Phage tail fibre protein N-terminal" evidence="2">
    <location>
        <begin position="1"/>
        <end position="153"/>
    </location>
</feature>
<sequence>MSQNYFVLLTKVGQAQLSNAIAMGRKLNVSKLQIGDGGEDEGKETHPTENDTQLKRVRGEVPVNAVFQHDSNPHWVVFQVVIPDDVGGFYITELGLFDDNDNLIAIGKYPKTYKATLPDGISTSMDLEVICQVGNAENVELKIDPSKVLATIDYTEKRFQDHLAAEDPHPQYELKEKLQDTAYLTILELTDRILPVGVPVPWPSDIAPKGWAVMKGQQFDVNAYPLLAKAYPTGALPDLRGMVIKGKPDNREALSLEDDQIKNHTHTGNVHTVDLGTKNTNATGAHTHTIRGDYNEGADGPFVAAGGGGARAHPHTSSAGHHAHSVHIGAHEHGITIDPFGADENTVKNIAFNYIVRMA</sequence>
<dbReference type="PANTHER" id="PTHR35191">
    <property type="entry name" value="PROPHAGE SIDE TAIL FIBER PROTEIN HOMOLOG STFQ-RELATED"/>
    <property type="match status" value="1"/>
</dbReference>
<keyword evidence="4" id="KW-1185">Reference proteome</keyword>
<dbReference type="InterPro" id="IPR022225">
    <property type="entry name" value="Phage_tail_fibre_N"/>
</dbReference>
<feature type="domain" description="Phage tail collar" evidence="1">
    <location>
        <begin position="197"/>
        <end position="244"/>
    </location>
</feature>
<dbReference type="RefSeq" id="WP_274691840.1">
    <property type="nucleotide sequence ID" value="NZ_JAPMOU010000068.1"/>
</dbReference>
<dbReference type="SUPFAM" id="SSF88874">
    <property type="entry name" value="Receptor-binding domain of short tail fibre protein gp12"/>
    <property type="match status" value="1"/>
</dbReference>
<protein>
    <submittedName>
        <fullName evidence="3">Phage tail protein</fullName>
    </submittedName>
</protein>
<dbReference type="InterPro" id="IPR011083">
    <property type="entry name" value="Phage_tail_collar_dom"/>
</dbReference>
<dbReference type="Proteomes" id="UP001528823">
    <property type="component" value="Unassembled WGS sequence"/>
</dbReference>
<reference evidence="3 4" key="1">
    <citation type="submission" date="2022-11" db="EMBL/GenBank/DDBJ databases">
        <title>Spartinivicinus poritis sp. nov., isolated from scleractinian coral Porites lutea.</title>
        <authorList>
            <person name="Zhang G."/>
            <person name="Cai L."/>
            <person name="Wei Q."/>
        </authorList>
    </citation>
    <scope>NUCLEOTIDE SEQUENCE [LARGE SCALE GENOMIC DNA]</scope>
    <source>
        <strain evidence="3 4">A2-2</strain>
    </source>
</reference>
<evidence type="ECO:0000259" key="2">
    <source>
        <dbReference type="Pfam" id="PF12571"/>
    </source>
</evidence>
<dbReference type="EMBL" id="JAPMOU010000068">
    <property type="protein sequence ID" value="MDE1465536.1"/>
    <property type="molecule type" value="Genomic_DNA"/>
</dbReference>
<dbReference type="Gene3D" id="3.90.1340.10">
    <property type="entry name" value="Phage tail collar domain"/>
    <property type="match status" value="1"/>
</dbReference>
<dbReference type="Pfam" id="PF07484">
    <property type="entry name" value="Collar"/>
    <property type="match status" value="1"/>
</dbReference>
<gene>
    <name evidence="3" type="ORF">ORQ98_26600</name>
</gene>
<dbReference type="InterPro" id="IPR051934">
    <property type="entry name" value="Phage_Tail_Fiber_Structural"/>
</dbReference>
<dbReference type="Pfam" id="PF12571">
    <property type="entry name" value="Phage_tail_fib"/>
    <property type="match status" value="1"/>
</dbReference>